<dbReference type="RefSeq" id="XP_008868822.1">
    <property type="nucleotide sequence ID" value="XM_008870600.1"/>
</dbReference>
<feature type="coiled-coil region" evidence="1">
    <location>
        <begin position="486"/>
        <end position="555"/>
    </location>
</feature>
<feature type="region of interest" description="Disordered" evidence="2">
    <location>
        <begin position="609"/>
        <end position="684"/>
    </location>
</feature>
<proteinExistence type="predicted"/>
<dbReference type="EMBL" id="KI913961">
    <property type="protein sequence ID" value="ETW02217.1"/>
    <property type="molecule type" value="Genomic_DNA"/>
</dbReference>
<dbReference type="VEuPathDB" id="FungiDB:H310_05781"/>
<feature type="compositionally biased region" description="Low complexity" evidence="2">
    <location>
        <begin position="609"/>
        <end position="618"/>
    </location>
</feature>
<reference evidence="3" key="1">
    <citation type="submission" date="2013-12" db="EMBL/GenBank/DDBJ databases">
        <title>The Genome Sequence of Aphanomyces invadans NJM9701.</title>
        <authorList>
            <consortium name="The Broad Institute Genomics Platform"/>
            <person name="Russ C."/>
            <person name="Tyler B."/>
            <person name="van West P."/>
            <person name="Dieguez-Uribeondo J."/>
            <person name="Young S.K."/>
            <person name="Zeng Q."/>
            <person name="Gargeya S."/>
            <person name="Fitzgerald M."/>
            <person name="Abouelleil A."/>
            <person name="Alvarado L."/>
            <person name="Chapman S.B."/>
            <person name="Gainer-Dewar J."/>
            <person name="Goldberg J."/>
            <person name="Griggs A."/>
            <person name="Gujja S."/>
            <person name="Hansen M."/>
            <person name="Howarth C."/>
            <person name="Imamovic A."/>
            <person name="Ireland A."/>
            <person name="Larimer J."/>
            <person name="McCowan C."/>
            <person name="Murphy C."/>
            <person name="Pearson M."/>
            <person name="Poon T.W."/>
            <person name="Priest M."/>
            <person name="Roberts A."/>
            <person name="Saif S."/>
            <person name="Shea T."/>
            <person name="Sykes S."/>
            <person name="Wortman J."/>
            <person name="Nusbaum C."/>
            <person name="Birren B."/>
        </authorList>
    </citation>
    <scope>NUCLEOTIDE SEQUENCE [LARGE SCALE GENOMIC DNA]</scope>
    <source>
        <strain evidence="3">NJM9701</strain>
    </source>
</reference>
<sequence>MLDSDCEAERGVYIMQERSWVRRQGARANYKYRTVVSRVGCASQRRAATTMPPPNRQKELEAQVEELKGQVEALAKRNAADKAQMQTAIEMEKRLRTQHMTEAAEARAKADELRQVTTTLQQDKDELEIAISAARANEQQILEAYNALDAQLRETYAMYQHLEAHSHTQAATIQKLQDQVDRAAIAETTYQNELATAVTRANELEAQWLQNQSAVDDSCANLRAELADRDERMKAHKLEHQSQLLELEATLERVQAELTASKTLAGNLEKELSAVHHTSDRDAASAAIKELQEEVFKTSTALVAQGETLLTLTEAHKKVKLALQVAKKDVSDARALLLRGISGPDVDVSLYQHVRLEELVRLRLKAEIDMEAVLEGDCGGSDGTEAEIQSDLGLGMGSLGKLEREMRLLRSRNKRLSDRAVDLEKELSTAVAAMDDVKALKEKTAELAGRQRTEKELRTRTDAALVEANEKIVALSEHIEKLMVHLKHEAAAKAKAQDALKAVEAERRELIDASTSLTKKTNAKDRVISELQQGSKILEDQLRLMDEKYIELRNKLDWSRTTSQKESRRLQHELNTLRCKWQLAMDTGQLPTEQVASVLKPLKKMATLSSSASESKVSNNRESSPPSNTASSRDGARSPPPPKRATFDIPKLPQPASEDGTPWSDAKLGMLQKQLDHTHHHTRT</sequence>
<feature type="coiled-coil region" evidence="1">
    <location>
        <begin position="399"/>
        <end position="433"/>
    </location>
</feature>
<feature type="coiled-coil region" evidence="1">
    <location>
        <begin position="173"/>
        <end position="271"/>
    </location>
</feature>
<dbReference type="eggNOG" id="ENOG502QTP6">
    <property type="taxonomic scope" value="Eukaryota"/>
</dbReference>
<dbReference type="RefSeq" id="XP_008868821.1">
    <property type="nucleotide sequence ID" value="XM_008870599.1"/>
</dbReference>
<protein>
    <submittedName>
        <fullName evidence="3">Uncharacterized protein</fullName>
    </submittedName>
</protein>
<evidence type="ECO:0000256" key="2">
    <source>
        <dbReference type="SAM" id="MobiDB-lite"/>
    </source>
</evidence>
<evidence type="ECO:0000313" key="3">
    <source>
        <dbReference type="EMBL" id="ETW02216.1"/>
    </source>
</evidence>
<name>A0A024U713_9STRA</name>
<dbReference type="GeneID" id="20082831"/>
<evidence type="ECO:0000256" key="1">
    <source>
        <dbReference type="SAM" id="Coils"/>
    </source>
</evidence>
<dbReference type="EMBL" id="KI913961">
    <property type="protein sequence ID" value="ETW02216.1"/>
    <property type="molecule type" value="Genomic_DNA"/>
</dbReference>
<feature type="compositionally biased region" description="Polar residues" evidence="2">
    <location>
        <begin position="620"/>
        <end position="632"/>
    </location>
</feature>
<dbReference type="AlphaFoldDB" id="A0A024U713"/>
<feature type="coiled-coil region" evidence="1">
    <location>
        <begin position="57"/>
        <end position="130"/>
    </location>
</feature>
<dbReference type="OrthoDB" id="68966at2759"/>
<organism evidence="3">
    <name type="scientific">Aphanomyces invadans</name>
    <dbReference type="NCBI Taxonomy" id="157072"/>
    <lineage>
        <taxon>Eukaryota</taxon>
        <taxon>Sar</taxon>
        <taxon>Stramenopiles</taxon>
        <taxon>Oomycota</taxon>
        <taxon>Saprolegniomycetes</taxon>
        <taxon>Saprolegniales</taxon>
        <taxon>Verrucalvaceae</taxon>
        <taxon>Aphanomyces</taxon>
    </lineage>
</organism>
<gene>
    <name evidence="3" type="ORF">H310_05781</name>
</gene>
<keyword evidence="1" id="KW-0175">Coiled coil</keyword>
<accession>A0A024U713</accession>